<evidence type="ECO:0000256" key="4">
    <source>
        <dbReference type="ARBA" id="ARBA00023136"/>
    </source>
</evidence>
<dbReference type="InterPro" id="IPR027359">
    <property type="entry name" value="Volt_channel_dom_sf"/>
</dbReference>
<dbReference type="OrthoDB" id="974877at2"/>
<keyword evidence="3 5" id="KW-1133">Transmembrane helix</keyword>
<evidence type="ECO:0000256" key="5">
    <source>
        <dbReference type="SAM" id="Phobius"/>
    </source>
</evidence>
<feature type="transmembrane region" description="Helical" evidence="5">
    <location>
        <begin position="20"/>
        <end position="40"/>
    </location>
</feature>
<evidence type="ECO:0000256" key="3">
    <source>
        <dbReference type="ARBA" id="ARBA00022989"/>
    </source>
</evidence>
<keyword evidence="7" id="KW-1185">Reference proteome</keyword>
<evidence type="ECO:0000313" key="6">
    <source>
        <dbReference type="EMBL" id="TGK95890.1"/>
    </source>
</evidence>
<feature type="transmembrane region" description="Helical" evidence="5">
    <location>
        <begin position="304"/>
        <end position="326"/>
    </location>
</feature>
<organism evidence="6 7">
    <name type="scientific">Leptospira brenneri</name>
    <dbReference type="NCBI Taxonomy" id="2023182"/>
    <lineage>
        <taxon>Bacteria</taxon>
        <taxon>Pseudomonadati</taxon>
        <taxon>Spirochaetota</taxon>
        <taxon>Spirochaetia</taxon>
        <taxon>Leptospirales</taxon>
        <taxon>Leptospiraceae</taxon>
        <taxon>Leptospira</taxon>
    </lineage>
</organism>
<evidence type="ECO:0000256" key="2">
    <source>
        <dbReference type="ARBA" id="ARBA00022692"/>
    </source>
</evidence>
<name>A0A2M9Y6D7_9LEPT</name>
<evidence type="ECO:0000313" key="7">
    <source>
        <dbReference type="Proteomes" id="UP000297891"/>
    </source>
</evidence>
<dbReference type="Proteomes" id="UP000297891">
    <property type="component" value="Unassembled WGS sequence"/>
</dbReference>
<keyword evidence="4 5" id="KW-0472">Membrane</keyword>
<dbReference type="EMBL" id="RQFP01000001">
    <property type="protein sequence ID" value="TGK95890.1"/>
    <property type="molecule type" value="Genomic_DNA"/>
</dbReference>
<gene>
    <name evidence="6" type="ORF">EHQ30_04495</name>
</gene>
<dbReference type="RefSeq" id="WP_100789151.1">
    <property type="nucleotide sequence ID" value="NZ_NPDQ01000001.1"/>
</dbReference>
<sequence length="566" mass="66093">MISWDLIKKHKLGIPLLWDITMVFVVLGNLALIIFDLSYLSLRPFYFHKFPEILKLYDKPILGIESHRTTTAYTDLVDDLKYLTQLRDDDFRENQRKITREEIYKILTSLKSQVSNEKFDSLYANFESAIQIEDVQLRRKKVEETLVQLNDFFSVLEETDEITTLSELSEKYAFINRLSIETNESKEILSIFQKMDKRMLEIVETNPFAMSGQTKFLSEIQTNIKNEYQTHKTKARDIKLRQELDPVLNRDRIPSTVVAFAWFWRDQNRSLEEKIDFFNSNFREYFALNYYRAISSDGNPVNNYLLLDAPFLFFFLAEFIISWLIAIRKKSYIAWFLYPIYHWYDVLGLIPIATFRFFRLVRVYKIYLMLQTNQFTRILGNDLISKTLRYYSNIIKEEISDIVTIQILTETQNEVKSGNSLDQLVNAIDQNRDELKKVAIKNIAKSAQNPNLQALIQNLVTEVSERVSANMKPISLLPKEMQANLTKQISLTIYNAISQATVAMATDPSGIKSIENLIDYLIDEMIVFAQDPDMVKLNTNITVALIENTKKSIGEKKWLKAEIGNS</sequence>
<comment type="subcellular location">
    <subcellularLocation>
        <location evidence="1">Membrane</location>
        <topology evidence="1">Multi-pass membrane protein</topology>
    </subcellularLocation>
</comment>
<proteinExistence type="predicted"/>
<feature type="transmembrane region" description="Helical" evidence="5">
    <location>
        <begin position="332"/>
        <end position="358"/>
    </location>
</feature>
<accession>A0A2M9Y6D7</accession>
<evidence type="ECO:0000256" key="1">
    <source>
        <dbReference type="ARBA" id="ARBA00004141"/>
    </source>
</evidence>
<dbReference type="AlphaFoldDB" id="A0A2M9Y6D7"/>
<keyword evidence="2 5" id="KW-0812">Transmembrane</keyword>
<dbReference type="Gene3D" id="1.20.120.350">
    <property type="entry name" value="Voltage-gated potassium channels. Chain C"/>
    <property type="match status" value="1"/>
</dbReference>
<reference evidence="6" key="1">
    <citation type="journal article" date="2019" name="PLoS Negl. Trop. Dis.">
        <title>Revisiting the worldwide diversity of Leptospira species in the environment.</title>
        <authorList>
            <person name="Vincent A.T."/>
            <person name="Schiettekatte O."/>
            <person name="Bourhy P."/>
            <person name="Veyrier F.J."/>
            <person name="Picardeau M."/>
        </authorList>
    </citation>
    <scope>NUCLEOTIDE SEQUENCE [LARGE SCALE GENOMIC DNA]</scope>
    <source>
        <strain evidence="6">201800277</strain>
    </source>
</reference>
<dbReference type="GO" id="GO:0016020">
    <property type="term" value="C:membrane"/>
    <property type="evidence" value="ECO:0007669"/>
    <property type="project" value="UniProtKB-SubCell"/>
</dbReference>
<comment type="caution">
    <text evidence="6">The sequence shown here is derived from an EMBL/GenBank/DDBJ whole genome shotgun (WGS) entry which is preliminary data.</text>
</comment>
<protein>
    <submittedName>
        <fullName evidence="6">Uncharacterized protein</fullName>
    </submittedName>
</protein>